<evidence type="ECO:0000313" key="1">
    <source>
        <dbReference type="EMBL" id="MDH6199209.1"/>
    </source>
</evidence>
<proteinExistence type="predicted"/>
<protein>
    <submittedName>
        <fullName evidence="1">Uncharacterized protein</fullName>
    </submittedName>
</protein>
<evidence type="ECO:0000313" key="2">
    <source>
        <dbReference type="Proteomes" id="UP001160130"/>
    </source>
</evidence>
<dbReference type="EMBL" id="JARXVE010000016">
    <property type="protein sequence ID" value="MDH6199209.1"/>
    <property type="molecule type" value="Genomic_DNA"/>
</dbReference>
<accession>A0ABT6L8F3</accession>
<sequence length="80" mass="8651">MGVDEVGRHLVWTWATIEANEPVRLAVAVMVERAGFGINELTEQFHRAAQVAWVGHVHLLASGQGVDPVATRTHLGVVVS</sequence>
<organism evidence="1 2">
    <name type="scientific">Mycolicibacterium frederiksbergense</name>
    <dbReference type="NCBI Taxonomy" id="117567"/>
    <lineage>
        <taxon>Bacteria</taxon>
        <taxon>Bacillati</taxon>
        <taxon>Actinomycetota</taxon>
        <taxon>Actinomycetes</taxon>
        <taxon>Mycobacteriales</taxon>
        <taxon>Mycobacteriaceae</taxon>
        <taxon>Mycolicibacterium</taxon>
    </lineage>
</organism>
<name>A0ABT6L8F3_9MYCO</name>
<keyword evidence="2" id="KW-1185">Reference proteome</keyword>
<reference evidence="1 2" key="1">
    <citation type="submission" date="2023-04" db="EMBL/GenBank/DDBJ databases">
        <title>Forest soil microbial communities from Buena Vista Peninsula, Colon Province, Panama.</title>
        <authorList>
            <person name="Bouskill N."/>
        </authorList>
    </citation>
    <scope>NUCLEOTIDE SEQUENCE [LARGE SCALE GENOMIC DNA]</scope>
    <source>
        <strain evidence="1 2">AC80</strain>
    </source>
</reference>
<gene>
    <name evidence="1" type="ORF">M2272_005877</name>
</gene>
<dbReference type="Proteomes" id="UP001160130">
    <property type="component" value="Unassembled WGS sequence"/>
</dbReference>
<comment type="caution">
    <text evidence="1">The sequence shown here is derived from an EMBL/GenBank/DDBJ whole genome shotgun (WGS) entry which is preliminary data.</text>
</comment>